<dbReference type="CDD" id="cd06981">
    <property type="entry name" value="cupin_reut_a1446"/>
    <property type="match status" value="1"/>
</dbReference>
<comment type="caution">
    <text evidence="2">The sequence shown here is derived from an EMBL/GenBank/DDBJ whole genome shotgun (WGS) entry which is preliminary data.</text>
</comment>
<dbReference type="STRING" id="305900.GV64_13105"/>
<protein>
    <submittedName>
        <fullName evidence="2">Phosphoribosylaminoimidazole carboxylase</fullName>
    </submittedName>
</protein>
<dbReference type="SUPFAM" id="SSF51182">
    <property type="entry name" value="RmlC-like cupins"/>
    <property type="match status" value="1"/>
</dbReference>
<dbReference type="eggNOG" id="COG1917">
    <property type="taxonomic scope" value="Bacteria"/>
</dbReference>
<dbReference type="RefSeq" id="WP_020583168.1">
    <property type="nucleotide sequence ID" value="NZ_JOJP01000001.1"/>
</dbReference>
<accession>A0A081KBM6</accession>
<keyword evidence="3" id="KW-1185">Reference proteome</keyword>
<dbReference type="Pfam" id="PF07883">
    <property type="entry name" value="Cupin_2"/>
    <property type="match status" value="1"/>
</dbReference>
<proteinExistence type="predicted"/>
<sequence>MKNNLFENIPSNLPEELFEILQGSGGVKIERIVSRGHATPEGEWYDQSWDEWVVLLKGLAILDFDGDKESVSLKSGDFIFLPAGLRHRVAWTEPDVDSIWLAIHFNF</sequence>
<name>A0A081KBM6_9GAMM</name>
<gene>
    <name evidence="2" type="ORF">GV64_13105</name>
</gene>
<reference evidence="2 3" key="1">
    <citation type="submission" date="2014-06" db="EMBL/GenBank/DDBJ databases">
        <title>Whole Genome Sequences of Three Symbiotic Endozoicomonas Bacteria.</title>
        <authorList>
            <person name="Neave M.J."/>
            <person name="Apprill A."/>
            <person name="Voolstra C.R."/>
        </authorList>
    </citation>
    <scope>NUCLEOTIDE SEQUENCE [LARGE SCALE GENOMIC DNA]</scope>
    <source>
        <strain evidence="2 3">DSM 22380</strain>
    </source>
</reference>
<evidence type="ECO:0000259" key="1">
    <source>
        <dbReference type="Pfam" id="PF07883"/>
    </source>
</evidence>
<dbReference type="InterPro" id="IPR013096">
    <property type="entry name" value="Cupin_2"/>
</dbReference>
<dbReference type="InterPro" id="IPR011051">
    <property type="entry name" value="RmlC_Cupin_sf"/>
</dbReference>
<feature type="domain" description="Cupin type-2" evidence="1">
    <location>
        <begin position="44"/>
        <end position="103"/>
    </location>
</feature>
<organism evidence="2 3">
    <name type="scientific">Endozoicomonas elysicola</name>
    <dbReference type="NCBI Taxonomy" id="305900"/>
    <lineage>
        <taxon>Bacteria</taxon>
        <taxon>Pseudomonadati</taxon>
        <taxon>Pseudomonadota</taxon>
        <taxon>Gammaproteobacteria</taxon>
        <taxon>Oceanospirillales</taxon>
        <taxon>Endozoicomonadaceae</taxon>
        <taxon>Endozoicomonas</taxon>
    </lineage>
</organism>
<evidence type="ECO:0000313" key="3">
    <source>
        <dbReference type="Proteomes" id="UP000027997"/>
    </source>
</evidence>
<dbReference type="InterPro" id="IPR014710">
    <property type="entry name" value="RmlC-like_jellyroll"/>
</dbReference>
<evidence type="ECO:0000313" key="2">
    <source>
        <dbReference type="EMBL" id="KEI71552.1"/>
    </source>
</evidence>
<dbReference type="EMBL" id="JOJP01000001">
    <property type="protein sequence ID" value="KEI71552.1"/>
    <property type="molecule type" value="Genomic_DNA"/>
</dbReference>
<dbReference type="Proteomes" id="UP000027997">
    <property type="component" value="Unassembled WGS sequence"/>
</dbReference>
<dbReference type="Gene3D" id="2.60.120.10">
    <property type="entry name" value="Jelly Rolls"/>
    <property type="match status" value="1"/>
</dbReference>
<dbReference type="AlphaFoldDB" id="A0A081KBM6"/>